<dbReference type="AlphaFoldDB" id="A0A7C5M013"/>
<protein>
    <submittedName>
        <fullName evidence="1">Uncharacterized protein</fullName>
    </submittedName>
</protein>
<evidence type="ECO:0000313" key="1">
    <source>
        <dbReference type="EMBL" id="HHL42992.1"/>
    </source>
</evidence>
<gene>
    <name evidence="1" type="ORF">ENJ42_05190</name>
</gene>
<accession>A0A7C5M013</accession>
<comment type="caution">
    <text evidence="1">The sequence shown here is derived from an EMBL/GenBank/DDBJ whole genome shotgun (WGS) entry which is preliminary data.</text>
</comment>
<name>A0A7C5M013_9PROT</name>
<reference evidence="1" key="1">
    <citation type="journal article" date="2020" name="mSystems">
        <title>Genome- and Community-Level Interaction Insights into Carbon Utilization and Element Cycling Functions of Hydrothermarchaeota in Hydrothermal Sediment.</title>
        <authorList>
            <person name="Zhou Z."/>
            <person name="Liu Y."/>
            <person name="Xu W."/>
            <person name="Pan J."/>
            <person name="Luo Z.H."/>
            <person name="Li M."/>
        </authorList>
    </citation>
    <scope>NUCLEOTIDE SEQUENCE [LARGE SCALE GENOMIC DNA]</scope>
    <source>
        <strain evidence="1">HyVt-485</strain>
    </source>
</reference>
<sequence length="61" mass="7051">MFAERPCLILVTIPLRIYLAFIKPREIDDFEVKMFPADMVSGFNALNSVYFYGDKAIGFKQ</sequence>
<dbReference type="EMBL" id="DRMJ01000263">
    <property type="protein sequence ID" value="HHL42992.1"/>
    <property type="molecule type" value="Genomic_DNA"/>
</dbReference>
<dbReference type="Proteomes" id="UP000885830">
    <property type="component" value="Unassembled WGS sequence"/>
</dbReference>
<organism evidence="1">
    <name type="scientific">Hellea balneolensis</name>
    <dbReference type="NCBI Taxonomy" id="287478"/>
    <lineage>
        <taxon>Bacteria</taxon>
        <taxon>Pseudomonadati</taxon>
        <taxon>Pseudomonadota</taxon>
        <taxon>Alphaproteobacteria</taxon>
        <taxon>Maricaulales</taxon>
        <taxon>Robiginitomaculaceae</taxon>
        <taxon>Hellea</taxon>
    </lineage>
</organism>
<proteinExistence type="predicted"/>